<dbReference type="PANTHER" id="PTHR39515:SF2">
    <property type="entry name" value="HTH-TYPE TRANSCRIPTIONAL REGULATOR RV0880"/>
    <property type="match status" value="1"/>
</dbReference>
<organism evidence="2 3">
    <name type="scientific">Pseudonocardia autotrophica</name>
    <name type="common">Amycolata autotrophica</name>
    <name type="synonym">Nocardia autotrophica</name>
    <dbReference type="NCBI Taxonomy" id="2074"/>
    <lineage>
        <taxon>Bacteria</taxon>
        <taxon>Bacillati</taxon>
        <taxon>Actinomycetota</taxon>
        <taxon>Actinomycetes</taxon>
        <taxon>Pseudonocardiales</taxon>
        <taxon>Pseudonocardiaceae</taxon>
        <taxon>Pseudonocardia</taxon>
    </lineage>
</organism>
<dbReference type="Gene3D" id="1.10.287.100">
    <property type="match status" value="1"/>
</dbReference>
<protein>
    <submittedName>
        <fullName evidence="2">HTH-type transcriptional repressor NicR</fullName>
    </submittedName>
</protein>
<reference evidence="2 3" key="1">
    <citation type="submission" date="2016-09" db="EMBL/GenBank/DDBJ databases">
        <title>Pseudonocardia autotrophica DSM535, a candidate organism with high potential of specific P450 cytochromes.</title>
        <authorList>
            <person name="Grumaz C."/>
            <person name="Vainshtein Y."/>
            <person name="Kirstahler P."/>
            <person name="Sohn K."/>
        </authorList>
    </citation>
    <scope>NUCLEOTIDE SEQUENCE [LARGE SCALE GENOMIC DNA]</scope>
    <source>
        <strain evidence="2 3">DSM 535</strain>
    </source>
</reference>
<dbReference type="PRINTS" id="PR00598">
    <property type="entry name" value="HTHMARR"/>
</dbReference>
<accession>A0A1Y2N0Z6</accession>
<dbReference type="PANTHER" id="PTHR39515">
    <property type="entry name" value="CONSERVED PROTEIN"/>
    <property type="match status" value="1"/>
</dbReference>
<dbReference type="AlphaFoldDB" id="A0A1Y2N0Z6"/>
<evidence type="ECO:0000313" key="2">
    <source>
        <dbReference type="EMBL" id="OSY40787.1"/>
    </source>
</evidence>
<name>A0A1Y2N0Z6_PSEAH</name>
<dbReference type="PROSITE" id="PS50995">
    <property type="entry name" value="HTH_MARR_2"/>
    <property type="match status" value="1"/>
</dbReference>
<evidence type="ECO:0000259" key="1">
    <source>
        <dbReference type="PROSITE" id="PS50995"/>
    </source>
</evidence>
<proteinExistence type="predicted"/>
<keyword evidence="3" id="KW-1185">Reference proteome</keyword>
<dbReference type="Proteomes" id="UP000194360">
    <property type="component" value="Unassembled WGS sequence"/>
</dbReference>
<dbReference type="Gene3D" id="1.10.10.10">
    <property type="entry name" value="Winged helix-like DNA-binding domain superfamily/Winged helix DNA-binding domain"/>
    <property type="match status" value="1"/>
</dbReference>
<evidence type="ECO:0000313" key="3">
    <source>
        <dbReference type="Proteomes" id="UP000194360"/>
    </source>
</evidence>
<comment type="caution">
    <text evidence="2">The sequence shown here is derived from an EMBL/GenBank/DDBJ whole genome shotgun (WGS) entry which is preliminary data.</text>
</comment>
<dbReference type="GO" id="GO:0003700">
    <property type="term" value="F:DNA-binding transcription factor activity"/>
    <property type="evidence" value="ECO:0007669"/>
    <property type="project" value="InterPro"/>
</dbReference>
<dbReference type="STRING" id="2074.BG845_02545"/>
<gene>
    <name evidence="2" type="primary">nicR_1</name>
    <name evidence="2" type="ORF">BG845_02545</name>
</gene>
<dbReference type="Pfam" id="PF12802">
    <property type="entry name" value="MarR_2"/>
    <property type="match status" value="1"/>
</dbReference>
<dbReference type="SUPFAM" id="SSF46785">
    <property type="entry name" value="Winged helix' DNA-binding domain"/>
    <property type="match status" value="1"/>
</dbReference>
<dbReference type="InterPro" id="IPR000835">
    <property type="entry name" value="HTH_MarR-typ"/>
</dbReference>
<dbReference type="SMART" id="SM00347">
    <property type="entry name" value="HTH_MARR"/>
    <property type="match status" value="1"/>
</dbReference>
<dbReference type="InterPro" id="IPR036390">
    <property type="entry name" value="WH_DNA-bd_sf"/>
</dbReference>
<dbReference type="EMBL" id="MIGB01000011">
    <property type="protein sequence ID" value="OSY40787.1"/>
    <property type="molecule type" value="Genomic_DNA"/>
</dbReference>
<sequence length="141" mass="15265">MTRLRARLRLEQASVTTGQTMSQLSVLGRIGDSGPVTASELAQAEHVRAQSIAETVTTLKKQGLVEARPDPADGRKSLLSVTSAGRQLIDSIVDVRGAWLARAIEQHVTPDEREILAQATEILSRVADSRSEPPTGESWRV</sequence>
<dbReference type="InterPro" id="IPR052526">
    <property type="entry name" value="HTH-type_Bedaq_tolerance"/>
</dbReference>
<dbReference type="InterPro" id="IPR036388">
    <property type="entry name" value="WH-like_DNA-bd_sf"/>
</dbReference>
<feature type="domain" description="HTH marR-type" evidence="1">
    <location>
        <begin position="1"/>
        <end position="125"/>
    </location>
</feature>